<dbReference type="Pfam" id="PF02458">
    <property type="entry name" value="Transferase"/>
    <property type="match status" value="1"/>
</dbReference>
<evidence type="ECO:0000256" key="3">
    <source>
        <dbReference type="ARBA" id="ARBA00023315"/>
    </source>
</evidence>
<evidence type="ECO:0000256" key="1">
    <source>
        <dbReference type="ARBA" id="ARBA00009861"/>
    </source>
</evidence>
<dbReference type="Gene3D" id="3.30.559.10">
    <property type="entry name" value="Chloramphenicol acetyltransferase-like domain"/>
    <property type="match status" value="1"/>
</dbReference>
<organism evidence="4">
    <name type="scientific">Sesamum radiatum</name>
    <name type="common">Black benniseed</name>
    <dbReference type="NCBI Taxonomy" id="300843"/>
    <lineage>
        <taxon>Eukaryota</taxon>
        <taxon>Viridiplantae</taxon>
        <taxon>Streptophyta</taxon>
        <taxon>Embryophyta</taxon>
        <taxon>Tracheophyta</taxon>
        <taxon>Spermatophyta</taxon>
        <taxon>Magnoliopsida</taxon>
        <taxon>eudicotyledons</taxon>
        <taxon>Gunneridae</taxon>
        <taxon>Pentapetalae</taxon>
        <taxon>asterids</taxon>
        <taxon>lamiids</taxon>
        <taxon>Lamiales</taxon>
        <taxon>Pedaliaceae</taxon>
        <taxon>Sesamum</taxon>
    </lineage>
</organism>
<dbReference type="PANTHER" id="PTHR31623:SF110">
    <property type="entry name" value="VINORINE SYNTHASE-LIKE"/>
    <property type="match status" value="1"/>
</dbReference>
<dbReference type="PANTHER" id="PTHR31623">
    <property type="entry name" value="F21J9.9"/>
    <property type="match status" value="1"/>
</dbReference>
<sequence length="139" mass="15541">MSTTAFSRTSNGEFHDLVTRLRTSIKKVNEDYITKAKMGDSYLNDKYKLISLIMNGELELCAFSSWCRFPVYEADYGWGKPISFCTSTTSMKNTIVLVNSRSGNGIEALITMPQDNVEILESQIKLLSCTPTQINSSTS</sequence>
<comment type="similarity">
    <text evidence="1">Belongs to the plant acyltransferase family.</text>
</comment>
<name>A0AAW2S5P0_SESRA</name>
<reference evidence="4" key="2">
    <citation type="journal article" date="2024" name="Plant">
        <title>Genomic evolution and insights into agronomic trait innovations of Sesamum species.</title>
        <authorList>
            <person name="Miao H."/>
            <person name="Wang L."/>
            <person name="Qu L."/>
            <person name="Liu H."/>
            <person name="Sun Y."/>
            <person name="Le M."/>
            <person name="Wang Q."/>
            <person name="Wei S."/>
            <person name="Zheng Y."/>
            <person name="Lin W."/>
            <person name="Duan Y."/>
            <person name="Cao H."/>
            <person name="Xiong S."/>
            <person name="Wang X."/>
            <person name="Wei L."/>
            <person name="Li C."/>
            <person name="Ma Q."/>
            <person name="Ju M."/>
            <person name="Zhao R."/>
            <person name="Li G."/>
            <person name="Mu C."/>
            <person name="Tian Q."/>
            <person name="Mei H."/>
            <person name="Zhang T."/>
            <person name="Gao T."/>
            <person name="Zhang H."/>
        </authorList>
    </citation>
    <scope>NUCLEOTIDE SEQUENCE</scope>
    <source>
        <strain evidence="4">G02</strain>
    </source>
</reference>
<evidence type="ECO:0000256" key="2">
    <source>
        <dbReference type="ARBA" id="ARBA00022679"/>
    </source>
</evidence>
<gene>
    <name evidence="4" type="ORF">Sradi_2658200</name>
</gene>
<proteinExistence type="inferred from homology"/>
<dbReference type="AlphaFoldDB" id="A0AAW2S5P0"/>
<protein>
    <submittedName>
        <fullName evidence="4">Stemmadenine O-acetyltransferase</fullName>
    </submittedName>
</protein>
<reference evidence="4" key="1">
    <citation type="submission" date="2020-06" db="EMBL/GenBank/DDBJ databases">
        <authorList>
            <person name="Li T."/>
            <person name="Hu X."/>
            <person name="Zhang T."/>
            <person name="Song X."/>
            <person name="Zhang H."/>
            <person name="Dai N."/>
            <person name="Sheng W."/>
            <person name="Hou X."/>
            <person name="Wei L."/>
        </authorList>
    </citation>
    <scope>NUCLEOTIDE SEQUENCE</scope>
    <source>
        <strain evidence="4">G02</strain>
        <tissue evidence="4">Leaf</tissue>
    </source>
</reference>
<evidence type="ECO:0000313" key="4">
    <source>
        <dbReference type="EMBL" id="KAL0387764.1"/>
    </source>
</evidence>
<keyword evidence="3" id="KW-0012">Acyltransferase</keyword>
<accession>A0AAW2S5P0</accession>
<dbReference type="InterPro" id="IPR023213">
    <property type="entry name" value="CAT-like_dom_sf"/>
</dbReference>
<dbReference type="EMBL" id="JACGWJ010000011">
    <property type="protein sequence ID" value="KAL0387764.1"/>
    <property type="molecule type" value="Genomic_DNA"/>
</dbReference>
<keyword evidence="2" id="KW-0808">Transferase</keyword>
<comment type="caution">
    <text evidence="4">The sequence shown here is derived from an EMBL/GenBank/DDBJ whole genome shotgun (WGS) entry which is preliminary data.</text>
</comment>
<dbReference type="GO" id="GO:0016746">
    <property type="term" value="F:acyltransferase activity"/>
    <property type="evidence" value="ECO:0007669"/>
    <property type="project" value="UniProtKB-KW"/>
</dbReference>